<sequence>MGNRLRKNIFQIRLISNRFIDFWSNTNIYMNVGIQEVEHVENLYPLIRLFDTGYNRIFLFVPRTTYLQIDEMLHGEMHRYHWVLQEEGESTWTYCNRIFRTVQQQEISLLYLNTISKHHLLFAFLVFRLSCKVILTVHDVNCLFRPTFSLRARLLMQYIGKKALTVVVKEFNTISSTVEPALQLAAGTNKKVWVIPGGFFEETIAAGTNTAPSAMDIFNIVVPGTLDTKRRNYEAVFELLNQIKKMPIRITLLGGGSDEVADLIRNRALEFGNQLVFYKESTVTQAEFDKVMTQAHLIWMPLVIHTRICGSIPEIYGKTKSSGIIFDIVKYARPFLYPADLTIPDLLKSSGIGYSSLADLKVTLADLVHKPESLLELQQLAKKNSAHFTIEKIRRANYPLFENMD</sequence>
<dbReference type="SUPFAM" id="SSF53756">
    <property type="entry name" value="UDP-Glycosyltransferase/glycogen phosphorylase"/>
    <property type="match status" value="1"/>
</dbReference>
<dbReference type="Proteomes" id="UP001200145">
    <property type="component" value="Unassembled WGS sequence"/>
</dbReference>
<comment type="caution">
    <text evidence="1">The sequence shown here is derived from an EMBL/GenBank/DDBJ whole genome shotgun (WGS) entry which is preliminary data.</text>
</comment>
<gene>
    <name evidence="1" type="ORF">L0U88_00400</name>
</gene>
<evidence type="ECO:0000313" key="2">
    <source>
        <dbReference type="Proteomes" id="UP001200145"/>
    </source>
</evidence>
<dbReference type="Gene3D" id="3.40.50.2000">
    <property type="entry name" value="Glycogen Phosphorylase B"/>
    <property type="match status" value="2"/>
</dbReference>
<evidence type="ECO:0000313" key="1">
    <source>
        <dbReference type="EMBL" id="MCF1713084.1"/>
    </source>
</evidence>
<keyword evidence="2" id="KW-1185">Reference proteome</keyword>
<accession>A0ABS9BBX6</accession>
<reference evidence="1 2" key="1">
    <citation type="submission" date="2022-01" db="EMBL/GenBank/DDBJ databases">
        <title>Flavihumibacter sp. nov., isolated from sediment of a river.</title>
        <authorList>
            <person name="Liu H."/>
        </authorList>
    </citation>
    <scope>NUCLEOTIDE SEQUENCE [LARGE SCALE GENOMIC DNA]</scope>
    <source>
        <strain evidence="1 2">RY-1</strain>
    </source>
</reference>
<organism evidence="1 2">
    <name type="scientific">Flavihumibacter fluminis</name>
    <dbReference type="NCBI Taxonomy" id="2909236"/>
    <lineage>
        <taxon>Bacteria</taxon>
        <taxon>Pseudomonadati</taxon>
        <taxon>Bacteroidota</taxon>
        <taxon>Chitinophagia</taxon>
        <taxon>Chitinophagales</taxon>
        <taxon>Chitinophagaceae</taxon>
        <taxon>Flavihumibacter</taxon>
    </lineage>
</organism>
<proteinExistence type="predicted"/>
<dbReference type="EMBL" id="JAKEVY010000001">
    <property type="protein sequence ID" value="MCF1713084.1"/>
    <property type="molecule type" value="Genomic_DNA"/>
</dbReference>
<name>A0ABS9BBX6_9BACT</name>
<evidence type="ECO:0008006" key="3">
    <source>
        <dbReference type="Google" id="ProtNLM"/>
    </source>
</evidence>
<protein>
    <recommendedName>
        <fullName evidence="3">Glycosyltransferase involved in cell wall biosynthesis</fullName>
    </recommendedName>
</protein>
<dbReference type="RefSeq" id="WP_234863502.1">
    <property type="nucleotide sequence ID" value="NZ_JAKEVY010000001.1"/>
</dbReference>